<dbReference type="GO" id="GO:0005886">
    <property type="term" value="C:plasma membrane"/>
    <property type="evidence" value="ECO:0000318"/>
    <property type="project" value="GO_Central"/>
</dbReference>
<dbReference type="Gene3D" id="3.80.10.10">
    <property type="entry name" value="Ribonuclease Inhibitor"/>
    <property type="match status" value="3"/>
</dbReference>
<dbReference type="SUPFAM" id="SSF48726">
    <property type="entry name" value="Immunoglobulin"/>
    <property type="match status" value="1"/>
</dbReference>
<evidence type="ECO:0000256" key="5">
    <source>
        <dbReference type="ARBA" id="ARBA00022737"/>
    </source>
</evidence>
<dbReference type="SMART" id="SM00409">
    <property type="entry name" value="IG"/>
    <property type="match status" value="1"/>
</dbReference>
<dbReference type="GO" id="GO:0038023">
    <property type="term" value="F:signaling receptor activity"/>
    <property type="evidence" value="ECO:0000318"/>
    <property type="project" value="GO_Central"/>
</dbReference>
<feature type="chain" id="PRO_5029631848" description="Ig-like domain-containing protein" evidence="11">
    <location>
        <begin position="21"/>
        <end position="639"/>
    </location>
</feature>
<evidence type="ECO:0000256" key="10">
    <source>
        <dbReference type="SAM" id="Phobius"/>
    </source>
</evidence>
<keyword evidence="2" id="KW-0433">Leucine-rich repeat</keyword>
<dbReference type="InterPro" id="IPR003591">
    <property type="entry name" value="Leu-rich_rpt_typical-subtyp"/>
</dbReference>
<dbReference type="Pfam" id="PF07679">
    <property type="entry name" value="I-set"/>
    <property type="match status" value="1"/>
</dbReference>
<dbReference type="InterPro" id="IPR013098">
    <property type="entry name" value="Ig_I-set"/>
</dbReference>
<dbReference type="SMART" id="SM00082">
    <property type="entry name" value="LRRCT"/>
    <property type="match status" value="1"/>
</dbReference>
<keyword evidence="6 10" id="KW-1133">Transmembrane helix</keyword>
<dbReference type="InterPro" id="IPR001611">
    <property type="entry name" value="Leu-rich_rpt"/>
</dbReference>
<evidence type="ECO:0000256" key="8">
    <source>
        <dbReference type="ARBA" id="ARBA00023157"/>
    </source>
</evidence>
<dbReference type="PROSITE" id="PS51450">
    <property type="entry name" value="LRR"/>
    <property type="match status" value="2"/>
</dbReference>
<name>A0A7M7GI02_STRPU</name>
<feature type="signal peptide" evidence="11">
    <location>
        <begin position="1"/>
        <end position="20"/>
    </location>
</feature>
<evidence type="ECO:0000313" key="13">
    <source>
        <dbReference type="EnsemblMetazoa" id="XP_003730726"/>
    </source>
</evidence>
<dbReference type="InterPro" id="IPR003599">
    <property type="entry name" value="Ig_sub"/>
</dbReference>
<dbReference type="SMART" id="SM00369">
    <property type="entry name" value="LRR_TYP"/>
    <property type="match status" value="13"/>
</dbReference>
<reference evidence="13" key="2">
    <citation type="submission" date="2021-01" db="UniProtKB">
        <authorList>
            <consortium name="EnsemblMetazoa"/>
        </authorList>
    </citation>
    <scope>IDENTIFICATION</scope>
</reference>
<dbReference type="Gene3D" id="2.60.40.10">
    <property type="entry name" value="Immunoglobulins"/>
    <property type="match status" value="1"/>
</dbReference>
<dbReference type="Pfam" id="PF13855">
    <property type="entry name" value="LRR_8"/>
    <property type="match status" value="2"/>
</dbReference>
<evidence type="ECO:0000256" key="1">
    <source>
        <dbReference type="ARBA" id="ARBA00004167"/>
    </source>
</evidence>
<evidence type="ECO:0000313" key="14">
    <source>
        <dbReference type="Proteomes" id="UP000007110"/>
    </source>
</evidence>
<dbReference type="InterPro" id="IPR036179">
    <property type="entry name" value="Ig-like_dom_sf"/>
</dbReference>
<feature type="transmembrane region" description="Helical" evidence="10">
    <location>
        <begin position="576"/>
        <end position="601"/>
    </location>
</feature>
<dbReference type="SMART" id="SM00408">
    <property type="entry name" value="IGc2"/>
    <property type="match status" value="1"/>
</dbReference>
<dbReference type="FunFam" id="3.80.10.10:FF:000732">
    <property type="entry name" value="GD11101"/>
    <property type="match status" value="3"/>
</dbReference>
<keyword evidence="7 10" id="KW-0472">Membrane</keyword>
<keyword evidence="8" id="KW-1015">Disulfide bond</keyword>
<dbReference type="InterPro" id="IPR026906">
    <property type="entry name" value="LRR_5"/>
</dbReference>
<dbReference type="InterPro" id="IPR032675">
    <property type="entry name" value="LRR_dom_sf"/>
</dbReference>
<dbReference type="RefSeq" id="XP_003730726.2">
    <property type="nucleotide sequence ID" value="XM_003730678.3"/>
</dbReference>
<keyword evidence="3 10" id="KW-0812">Transmembrane</keyword>
<dbReference type="OMA" id="EYHQPHC"/>
<dbReference type="InterPro" id="IPR000483">
    <property type="entry name" value="Cys-rich_flank_reg_C"/>
</dbReference>
<dbReference type="PANTHER" id="PTHR24369">
    <property type="entry name" value="ANTIGEN BSP, PUTATIVE-RELATED"/>
    <property type="match status" value="1"/>
</dbReference>
<evidence type="ECO:0000256" key="9">
    <source>
        <dbReference type="ARBA" id="ARBA00023180"/>
    </source>
</evidence>
<dbReference type="PROSITE" id="PS50835">
    <property type="entry name" value="IG_LIKE"/>
    <property type="match status" value="1"/>
</dbReference>
<accession>A0A7M7GI02</accession>
<dbReference type="InterPro" id="IPR013783">
    <property type="entry name" value="Ig-like_fold"/>
</dbReference>
<proteinExistence type="predicted"/>
<dbReference type="Pfam" id="PF13306">
    <property type="entry name" value="LRR_5"/>
    <property type="match status" value="1"/>
</dbReference>
<evidence type="ECO:0000256" key="7">
    <source>
        <dbReference type="ARBA" id="ARBA00023136"/>
    </source>
</evidence>
<evidence type="ECO:0000256" key="4">
    <source>
        <dbReference type="ARBA" id="ARBA00022729"/>
    </source>
</evidence>
<dbReference type="AlphaFoldDB" id="A0A7M7GI02"/>
<organism evidence="13 14">
    <name type="scientific">Strongylocentrotus purpuratus</name>
    <name type="common">Purple sea urchin</name>
    <dbReference type="NCBI Taxonomy" id="7668"/>
    <lineage>
        <taxon>Eukaryota</taxon>
        <taxon>Metazoa</taxon>
        <taxon>Echinodermata</taxon>
        <taxon>Eleutherozoa</taxon>
        <taxon>Echinozoa</taxon>
        <taxon>Echinoidea</taxon>
        <taxon>Euechinoidea</taxon>
        <taxon>Echinacea</taxon>
        <taxon>Camarodonta</taxon>
        <taxon>Echinidea</taxon>
        <taxon>Strongylocentrotidae</taxon>
        <taxon>Strongylocentrotus</taxon>
    </lineage>
</organism>
<sequence length="639" mass="71552">MDGPVRGILMACIFFKFIISASPCPPRCQCDTNQMVSCAGSNQTVIPGDLQNSTRFLYLERNNIELIRENTFSSLHHLEELVLAQNKLYEIESGAFTGLSNLDKLFLEENSITILPPGIFAPLVRLTELHLGGNRFPVIPRNLFGSMPSLERLFVEGNQVNLTIESEAFDGLGNLMELSLRSSRIQRLSHGMFSGLLNLARLDLSLNTFGSFTTDVRKDLQHLKGKRDSHTELTTLAEGTFADLKSLVDLNMSSCSLKAINRNIFKGLTSLKQLYLSVNQLRGIDEGTFCESLNLVLLELDGNPLENLEAGSFRCLYRLGYLNLNHTEFNRIGEGFFKELNELAVISLSSSGIVEIAGDAFQNKSRLTRIDLNDNGIKSFNTSLFDGTRNIRTLRLQNNQIKSLPEDIFNGVSGPLNLSLKGNPLVCDCQLDWIPGWLVRNGGTLDRCECDQPPALHGIHLDRVPYDDFHCTPYIVNDLPHIYNATPGDKRFEIVCPVSGKPPPTITWTVPNGETMSKKTVPEYPNGLYRVRENDTLVIRDISSAVEGEFTCEARNNLGHISVQIEVQVVQISNSWMTAFLVVMIVLFVSCAICLLVTFLAPWRRRRRRRELTRTPARRVDPRYGPLSPIAEGNETDEL</sequence>
<dbReference type="PANTHER" id="PTHR24369:SF211">
    <property type="entry name" value="LEUCINE-RICH REPEAT-CONTAINING PROTEIN 15-LIKE"/>
    <property type="match status" value="1"/>
</dbReference>
<protein>
    <recommendedName>
        <fullName evidence="12">Ig-like domain-containing protein</fullName>
    </recommendedName>
</protein>
<dbReference type="Proteomes" id="UP000007110">
    <property type="component" value="Unassembled WGS sequence"/>
</dbReference>
<dbReference type="OrthoDB" id="6363818at2759"/>
<keyword evidence="5" id="KW-0677">Repeat</keyword>
<evidence type="ECO:0000256" key="6">
    <source>
        <dbReference type="ARBA" id="ARBA00022989"/>
    </source>
</evidence>
<dbReference type="FunFam" id="3.80.10.10:FF:001360">
    <property type="entry name" value="Uncharacterized protein"/>
    <property type="match status" value="1"/>
</dbReference>
<comment type="subcellular location">
    <subcellularLocation>
        <location evidence="1">Membrane</location>
        <topology evidence="1">Single-pass membrane protein</topology>
    </subcellularLocation>
</comment>
<evidence type="ECO:0000256" key="2">
    <source>
        <dbReference type="ARBA" id="ARBA00022614"/>
    </source>
</evidence>
<dbReference type="GeneID" id="100889596"/>
<dbReference type="InterPro" id="IPR050541">
    <property type="entry name" value="LRR_TM_domain-containing"/>
</dbReference>
<keyword evidence="4 11" id="KW-0732">Signal</keyword>
<evidence type="ECO:0000259" key="12">
    <source>
        <dbReference type="PROSITE" id="PS50835"/>
    </source>
</evidence>
<dbReference type="InterPro" id="IPR003598">
    <property type="entry name" value="Ig_sub2"/>
</dbReference>
<evidence type="ECO:0000256" key="11">
    <source>
        <dbReference type="SAM" id="SignalP"/>
    </source>
</evidence>
<dbReference type="KEGG" id="spu:100889596"/>
<dbReference type="InParanoid" id="A0A7M7GI02"/>
<keyword evidence="14" id="KW-1185">Reference proteome</keyword>
<reference evidence="14" key="1">
    <citation type="submission" date="2015-02" db="EMBL/GenBank/DDBJ databases">
        <title>Genome sequencing for Strongylocentrotus purpuratus.</title>
        <authorList>
            <person name="Murali S."/>
            <person name="Liu Y."/>
            <person name="Vee V."/>
            <person name="English A."/>
            <person name="Wang M."/>
            <person name="Skinner E."/>
            <person name="Han Y."/>
            <person name="Muzny D.M."/>
            <person name="Worley K.C."/>
            <person name="Gibbs R.A."/>
        </authorList>
    </citation>
    <scope>NUCLEOTIDE SEQUENCE</scope>
</reference>
<feature type="domain" description="Ig-like" evidence="12">
    <location>
        <begin position="473"/>
        <end position="568"/>
    </location>
</feature>
<keyword evidence="9" id="KW-0325">Glycoprotein</keyword>
<dbReference type="SUPFAM" id="SSF52058">
    <property type="entry name" value="L domain-like"/>
    <property type="match status" value="2"/>
</dbReference>
<dbReference type="InterPro" id="IPR007110">
    <property type="entry name" value="Ig-like_dom"/>
</dbReference>
<evidence type="ECO:0000256" key="3">
    <source>
        <dbReference type="ARBA" id="ARBA00022692"/>
    </source>
</evidence>
<dbReference type="EnsemblMetazoa" id="XM_003730678">
    <property type="protein sequence ID" value="XP_003730726"/>
    <property type="gene ID" value="LOC100889596"/>
</dbReference>